<dbReference type="EMBL" id="VFQX01000043">
    <property type="protein sequence ID" value="KAF0975985.1"/>
    <property type="molecule type" value="Genomic_DNA"/>
</dbReference>
<feature type="region of interest" description="Disordered" evidence="1">
    <location>
        <begin position="1"/>
        <end position="190"/>
    </location>
</feature>
<dbReference type="VEuPathDB" id="AmoebaDB:NF0102350"/>
<feature type="compositionally biased region" description="Basic and acidic residues" evidence="1">
    <location>
        <begin position="373"/>
        <end position="389"/>
    </location>
</feature>
<feature type="region of interest" description="Disordered" evidence="1">
    <location>
        <begin position="712"/>
        <end position="732"/>
    </location>
</feature>
<keyword evidence="3" id="KW-1185">Reference proteome</keyword>
<dbReference type="Proteomes" id="UP000444721">
    <property type="component" value="Unassembled WGS sequence"/>
</dbReference>
<evidence type="ECO:0000313" key="3">
    <source>
        <dbReference type="Proteomes" id="UP000444721"/>
    </source>
</evidence>
<accession>A0A6A5BRE7</accession>
<feature type="compositionally biased region" description="Low complexity" evidence="1">
    <location>
        <begin position="355"/>
        <end position="368"/>
    </location>
</feature>
<feature type="compositionally biased region" description="Low complexity" evidence="1">
    <location>
        <begin position="85"/>
        <end position="106"/>
    </location>
</feature>
<comment type="caution">
    <text evidence="2">The sequence shown here is derived from an EMBL/GenBank/DDBJ whole genome shotgun (WGS) entry which is preliminary data.</text>
</comment>
<dbReference type="AlphaFoldDB" id="A0A6A5BRE7"/>
<evidence type="ECO:0000313" key="2">
    <source>
        <dbReference type="EMBL" id="KAF0975985.1"/>
    </source>
</evidence>
<dbReference type="GeneID" id="68112530"/>
<organism evidence="2 3">
    <name type="scientific">Naegleria fowleri</name>
    <name type="common">Brain eating amoeba</name>
    <dbReference type="NCBI Taxonomy" id="5763"/>
    <lineage>
        <taxon>Eukaryota</taxon>
        <taxon>Discoba</taxon>
        <taxon>Heterolobosea</taxon>
        <taxon>Tetramitia</taxon>
        <taxon>Eutetramitia</taxon>
        <taxon>Vahlkampfiidae</taxon>
        <taxon>Naegleria</taxon>
    </lineage>
</organism>
<feature type="compositionally biased region" description="Low complexity" evidence="1">
    <location>
        <begin position="29"/>
        <end position="39"/>
    </location>
</feature>
<name>A0A6A5BRE7_NAEFO</name>
<proteinExistence type="predicted"/>
<feature type="compositionally biased region" description="Low complexity" evidence="1">
    <location>
        <begin position="125"/>
        <end position="157"/>
    </location>
</feature>
<evidence type="ECO:0000256" key="1">
    <source>
        <dbReference type="SAM" id="MobiDB-lite"/>
    </source>
</evidence>
<dbReference type="VEuPathDB" id="AmoebaDB:FDP41_005312"/>
<feature type="region of interest" description="Disordered" evidence="1">
    <location>
        <begin position="291"/>
        <end position="389"/>
    </location>
</feature>
<dbReference type="OrthoDB" id="10442554at2759"/>
<feature type="compositionally biased region" description="Low complexity" evidence="1">
    <location>
        <begin position="313"/>
        <end position="327"/>
    </location>
</feature>
<protein>
    <submittedName>
        <fullName evidence="2">Uncharacterized protein</fullName>
    </submittedName>
</protein>
<feature type="region of interest" description="Disordered" evidence="1">
    <location>
        <begin position="627"/>
        <end position="651"/>
    </location>
</feature>
<reference evidence="2 3" key="1">
    <citation type="journal article" date="2019" name="Sci. Rep.">
        <title>Nanopore sequencing improves the draft genome of the human pathogenic amoeba Naegleria fowleri.</title>
        <authorList>
            <person name="Liechti N."/>
            <person name="Schurch N."/>
            <person name="Bruggmann R."/>
            <person name="Wittwer M."/>
        </authorList>
    </citation>
    <scope>NUCLEOTIDE SEQUENCE [LARGE SCALE GENOMIC DNA]</scope>
    <source>
        <strain evidence="2 3">ATCC 30894</strain>
    </source>
</reference>
<dbReference type="VEuPathDB" id="AmoebaDB:NfTy_053210"/>
<feature type="compositionally biased region" description="Polar residues" evidence="1">
    <location>
        <begin position="291"/>
        <end position="312"/>
    </location>
</feature>
<gene>
    <name evidence="2" type="ORF">FDP41_005312</name>
</gene>
<dbReference type="RefSeq" id="XP_044560698.1">
    <property type="nucleotide sequence ID" value="XM_044708824.1"/>
</dbReference>
<feature type="compositionally biased region" description="Polar residues" evidence="1">
    <location>
        <begin position="1"/>
        <end position="28"/>
    </location>
</feature>
<sequence length="732" mass="83451">MKKQLLGSQNKSTTRLAEEGQSPTTKTQPSSSPSSPSSSFVQNANKSKNKRLNPRGSLNNSFKTTTTTTSSEGAESAVEAHLEPQQQQHQNQEGLPSSPLLEVPSSVEEEKARILVALDEDGRRSASTPTPQQKSSSSSLMQNGASHSNMNDNNNNSLQLVPQEQEENDDSTIRTKDYDDPIIDPNEINNNRRVISPQELVDSNSLTDIVKNRVDNSLAGIYLNETSDNNTNTKQSKGDDDEDVLDREIREMRKSAQEIEYDELEGLIDRPEIHSLKPQYFSSSLNRAKLSPLTSKTSQTEKVSSSENSEMNSHFASTSSSRFATSQSERKSDTDTAQDQYLKPNDRLSPGFNMSRASSSFSIDSSISQEETPNEHEDAEAQEKTYEDETFRRYLKIPPEERERLKNRQAELPIRFDDFIALHGYSKHEQKIKREKRDDYMYDSLAFIDSQHFTYDSEKDFLSEESSPGPLGVVQMEKKNKRKKKRVNDLKDYDDHVATMTEQQFKAHSSANKQFREMQRKMQNRRKIKQEALQKHVRATEEMVQKVERRSKIFGEWAQQQGIITSDVSNIIPKLNFESEVKENESTSTDSFFITEDNEDNTNQNNIDLLERRKKMKQRYIPADPKKFDTSIYHRPNTDRQHHTNSQGNTISVCSSLNYQDHKERTSSMPNISRCSNQSVAYLSFWGKATIPKRKKSTIRVMDSITSNRDIGHILNPGGGKPHSIKDHLPKI</sequence>